<evidence type="ECO:0000259" key="11">
    <source>
        <dbReference type="Pfam" id="PF23351"/>
    </source>
</evidence>
<evidence type="ECO:0000259" key="8">
    <source>
        <dbReference type="Pfam" id="PF14782"/>
    </source>
</evidence>
<evidence type="ECO:0000259" key="12">
    <source>
        <dbReference type="Pfam" id="PF23353"/>
    </source>
</evidence>
<dbReference type="EMBL" id="CAJHNH020004447">
    <property type="protein sequence ID" value="CAG5131089.1"/>
    <property type="molecule type" value="Genomic_DNA"/>
</dbReference>
<dbReference type="Pfam" id="PF23353">
    <property type="entry name" value="BBS2_hp"/>
    <property type="match status" value="1"/>
</dbReference>
<dbReference type="OrthoDB" id="2120021at2759"/>
<sequence>VTGDNVHSLCLLDFSNNGQNELVVGSEDFDIRVFQEDEIIAEMTETDVRLVILSVPCAHCLVHSLAMVWLMGTLGVYNRSSRNWRIKSKNRAVAIHGYDLDNDGVPELITGWSNGKVDARNDRSGEVIFKANFNHGIAGIVEADYSVDSHTSGNHLLCVSVEGEVRGYSPATGGPGSDLLDSNIEQDTIRELSQRKQNLVLELKNYAENSKLAMLGASFAIDGSKSGQSIASSGSVPFQGLRGLQPDGSASGFDTSGGSGGDGPSLGGPGGQMGLMNRSGLAGHSLGGLSQSGGVQNYTLGLGKTDLNKSSMGVIPANTQLQTTLSVNPGNQTVQPHVELFISTTNDTIIRAVIIFAEGIFDGESHVVHPNGQTLGSSLKVPIIPPKDIPVDLHIKSLIGQRSSSQFHVFELTRQLPRFSLYTQISNDLPDPKGCVHFNPNERPQRMVMWVNQNFLLQDDIVSDGDLKVTFMSLRTQKTLRLRMSLAGDIIQSLAQFLNIDDLLTVADFPDELENLRQILVKVDDLHRVRTKLTAEMADHSNLIRGMVVRAEDARIMGDMKSMRKGYIELYDLNRDLIAGYNIRCNNHQELVACLKQVNQIIQKAGRVRVGKFKTQVINSCRTAIKTNNTSSLFKIIQTGLA</sequence>
<dbReference type="Pfam" id="PF14783">
    <property type="entry name" value="BBS2_Mid"/>
    <property type="match status" value="1"/>
</dbReference>
<evidence type="ECO:0000256" key="1">
    <source>
        <dbReference type="ARBA" id="ARBA00004138"/>
    </source>
</evidence>
<gene>
    <name evidence="13" type="ORF">CUNI_LOCUS16647</name>
</gene>
<comment type="caution">
    <text evidence="13">The sequence shown here is derived from an EMBL/GenBank/DDBJ whole genome shotgun (WGS) entry which is preliminary data.</text>
</comment>
<dbReference type="InterPro" id="IPR016616">
    <property type="entry name" value="Bardet-Biedl_syndrome_2_prot"/>
</dbReference>
<dbReference type="GO" id="GO:0036064">
    <property type="term" value="C:ciliary basal body"/>
    <property type="evidence" value="ECO:0007669"/>
    <property type="project" value="TreeGrafter"/>
</dbReference>
<dbReference type="Proteomes" id="UP000678393">
    <property type="component" value="Unassembled WGS sequence"/>
</dbReference>
<accession>A0A8S3ZNZ5</accession>
<keyword evidence="6" id="KW-0966">Cell projection</keyword>
<dbReference type="SUPFAM" id="SSF50978">
    <property type="entry name" value="WD40 repeat-like"/>
    <property type="match status" value="1"/>
</dbReference>
<dbReference type="AlphaFoldDB" id="A0A8S3ZNZ5"/>
<feature type="domain" description="BBS2 platform" evidence="10">
    <location>
        <begin position="422"/>
        <end position="498"/>
    </location>
</feature>
<feature type="compositionally biased region" description="Gly residues" evidence="7">
    <location>
        <begin position="255"/>
        <end position="273"/>
    </location>
</feature>
<dbReference type="GO" id="GO:0031514">
    <property type="term" value="C:motile cilium"/>
    <property type="evidence" value="ECO:0007669"/>
    <property type="project" value="TreeGrafter"/>
</dbReference>
<comment type="subcellular location">
    <subcellularLocation>
        <location evidence="1">Cell projection</location>
        <location evidence="1">Cilium</location>
    </subcellularLocation>
    <subcellularLocation>
        <location evidence="2">Cytoplasm</location>
        <location evidence="2">Cytoskeleton</location>
    </subcellularLocation>
</comment>
<keyword evidence="3" id="KW-0963">Cytoplasm</keyword>
<evidence type="ECO:0008006" key="15">
    <source>
        <dbReference type="Google" id="ProtNLM"/>
    </source>
</evidence>
<dbReference type="Pfam" id="PF23350">
    <property type="entry name" value="BBS2_pf"/>
    <property type="match status" value="1"/>
</dbReference>
<feature type="domain" description="BBS2 C-terminal helix bundle" evidence="11">
    <location>
        <begin position="612"/>
        <end position="638"/>
    </location>
</feature>
<evidence type="ECO:0000259" key="9">
    <source>
        <dbReference type="Pfam" id="PF14783"/>
    </source>
</evidence>
<dbReference type="Pfam" id="PF23351">
    <property type="entry name" value="BBS2_CtH"/>
    <property type="match status" value="1"/>
</dbReference>
<feature type="domain" description="BBS2 hairpin" evidence="12">
    <location>
        <begin position="510"/>
        <end position="607"/>
    </location>
</feature>
<keyword evidence="5" id="KW-0206">Cytoskeleton</keyword>
<dbReference type="GO" id="GO:1905515">
    <property type="term" value="P:non-motile cilium assembly"/>
    <property type="evidence" value="ECO:0007669"/>
    <property type="project" value="InterPro"/>
</dbReference>
<evidence type="ECO:0000256" key="7">
    <source>
        <dbReference type="SAM" id="MobiDB-lite"/>
    </source>
</evidence>
<evidence type="ECO:0000259" key="10">
    <source>
        <dbReference type="Pfam" id="PF23350"/>
    </source>
</evidence>
<keyword evidence="14" id="KW-1185">Reference proteome</keyword>
<dbReference type="PANTHER" id="PTHR32465">
    <property type="entry name" value="BARDET-BIEDL SYNDROME 2 PROTEIN"/>
    <property type="match status" value="1"/>
</dbReference>
<dbReference type="InterPro" id="IPR055380">
    <property type="entry name" value="BBS2_hp_dom"/>
</dbReference>
<dbReference type="InterPro" id="IPR055381">
    <property type="entry name" value="BBS2_CtH_dom"/>
</dbReference>
<dbReference type="InterPro" id="IPR036322">
    <property type="entry name" value="WD40_repeat_dom_sf"/>
</dbReference>
<reference evidence="13" key="1">
    <citation type="submission" date="2021-04" db="EMBL/GenBank/DDBJ databases">
        <authorList>
            <consortium name="Molecular Ecology Group"/>
        </authorList>
    </citation>
    <scope>NUCLEOTIDE SEQUENCE</scope>
</reference>
<dbReference type="GO" id="GO:0043005">
    <property type="term" value="C:neuron projection"/>
    <property type="evidence" value="ECO:0007669"/>
    <property type="project" value="TreeGrafter"/>
</dbReference>
<keyword evidence="4" id="KW-0969">Cilium</keyword>
<feature type="domain" description="Ciliary BBSome complex subunit 2 middle region" evidence="9">
    <location>
        <begin position="8"/>
        <end position="120"/>
    </location>
</feature>
<organism evidence="13 14">
    <name type="scientific">Candidula unifasciata</name>
    <dbReference type="NCBI Taxonomy" id="100452"/>
    <lineage>
        <taxon>Eukaryota</taxon>
        <taxon>Metazoa</taxon>
        <taxon>Spiralia</taxon>
        <taxon>Lophotrochozoa</taxon>
        <taxon>Mollusca</taxon>
        <taxon>Gastropoda</taxon>
        <taxon>Heterobranchia</taxon>
        <taxon>Euthyneura</taxon>
        <taxon>Panpulmonata</taxon>
        <taxon>Eupulmonata</taxon>
        <taxon>Stylommatophora</taxon>
        <taxon>Helicina</taxon>
        <taxon>Helicoidea</taxon>
        <taxon>Geomitridae</taxon>
        <taxon>Candidula</taxon>
    </lineage>
</organism>
<dbReference type="InterPro" id="IPR029333">
    <property type="entry name" value="BBS2_GAE_dom"/>
</dbReference>
<dbReference type="InterPro" id="IPR029429">
    <property type="entry name" value="BBS2_Mid"/>
</dbReference>
<evidence type="ECO:0000256" key="3">
    <source>
        <dbReference type="ARBA" id="ARBA00022490"/>
    </source>
</evidence>
<dbReference type="GO" id="GO:0016020">
    <property type="term" value="C:membrane"/>
    <property type="evidence" value="ECO:0007669"/>
    <property type="project" value="TreeGrafter"/>
</dbReference>
<dbReference type="InterPro" id="IPR055379">
    <property type="entry name" value="BBS2_pf_dom"/>
</dbReference>
<feature type="domain" description="BBS2 GAE" evidence="8">
    <location>
        <begin position="335"/>
        <end position="419"/>
    </location>
</feature>
<evidence type="ECO:0000256" key="4">
    <source>
        <dbReference type="ARBA" id="ARBA00023069"/>
    </source>
</evidence>
<name>A0A8S3ZNZ5_9EUPU</name>
<evidence type="ECO:0000256" key="6">
    <source>
        <dbReference type="ARBA" id="ARBA00023273"/>
    </source>
</evidence>
<dbReference type="Pfam" id="PF14782">
    <property type="entry name" value="BBS2_GAE"/>
    <property type="match status" value="1"/>
</dbReference>
<evidence type="ECO:0000313" key="14">
    <source>
        <dbReference type="Proteomes" id="UP000678393"/>
    </source>
</evidence>
<proteinExistence type="predicted"/>
<dbReference type="PANTHER" id="PTHR32465:SF0">
    <property type="entry name" value="BARDET-BIEDL SYNDROME 2 PROTEIN"/>
    <property type="match status" value="1"/>
</dbReference>
<feature type="non-terminal residue" evidence="13">
    <location>
        <position position="1"/>
    </location>
</feature>
<dbReference type="GO" id="GO:0034464">
    <property type="term" value="C:BBSome"/>
    <property type="evidence" value="ECO:0007669"/>
    <property type="project" value="InterPro"/>
</dbReference>
<protein>
    <recommendedName>
        <fullName evidence="15">Bardet-Biedl syndrome 2</fullName>
    </recommendedName>
</protein>
<evidence type="ECO:0000256" key="5">
    <source>
        <dbReference type="ARBA" id="ARBA00023212"/>
    </source>
</evidence>
<evidence type="ECO:0000313" key="13">
    <source>
        <dbReference type="EMBL" id="CAG5131089.1"/>
    </source>
</evidence>
<evidence type="ECO:0000256" key="2">
    <source>
        <dbReference type="ARBA" id="ARBA00004245"/>
    </source>
</evidence>
<feature type="region of interest" description="Disordered" evidence="7">
    <location>
        <begin position="232"/>
        <end position="279"/>
    </location>
</feature>